<reference evidence="2 3" key="1">
    <citation type="submission" date="2019-05" db="EMBL/GenBank/DDBJ databases">
        <title>Draft genome sequence of Actinomadura geliboluensis A8036.</title>
        <authorList>
            <person name="Saricaoglu S."/>
            <person name="Isik K."/>
        </authorList>
    </citation>
    <scope>NUCLEOTIDE SEQUENCE [LARGE SCALE GENOMIC DNA]</scope>
    <source>
        <strain evidence="2 3">A8036</strain>
    </source>
</reference>
<sequence length="215" mass="23051">HIFWPATHTERMVRLYRERYEHHGHGLDPFAAPAIGLTGPGAVSTARVLALAALDEHGDDSLVVIPRPDATILFGLAEDELLDDDTAGLFIPGNLDAALAYLETELAIRQNTGVTKARRLLLVADCTQEPDRIKALLARHPGGASAILVGPWTGERATIDDTGLVTAPASLASSLPGHVPALSRTEARDRLLAALARHKKPGKPSPKRRSSSRRP</sequence>
<dbReference type="EMBL" id="VCKZ01000410">
    <property type="protein sequence ID" value="TMR28847.1"/>
    <property type="molecule type" value="Genomic_DNA"/>
</dbReference>
<name>A0A5S4G753_9ACTN</name>
<dbReference type="RefSeq" id="WP_240808495.1">
    <property type="nucleotide sequence ID" value="NZ_VCKZ01000410.1"/>
</dbReference>
<dbReference type="Proteomes" id="UP000305238">
    <property type="component" value="Unassembled WGS sequence"/>
</dbReference>
<protein>
    <submittedName>
        <fullName evidence="2">Uncharacterized protein</fullName>
    </submittedName>
</protein>
<evidence type="ECO:0000313" key="3">
    <source>
        <dbReference type="Proteomes" id="UP000305238"/>
    </source>
</evidence>
<comment type="caution">
    <text evidence="2">The sequence shown here is derived from an EMBL/GenBank/DDBJ whole genome shotgun (WGS) entry which is preliminary data.</text>
</comment>
<evidence type="ECO:0000313" key="2">
    <source>
        <dbReference type="EMBL" id="TMR28847.1"/>
    </source>
</evidence>
<dbReference type="AlphaFoldDB" id="A0A5S4G753"/>
<gene>
    <name evidence="2" type="ORF">ETD96_36705</name>
</gene>
<proteinExistence type="predicted"/>
<organism evidence="2 3">
    <name type="scientific">Actinomadura geliboluensis</name>
    <dbReference type="NCBI Taxonomy" id="882440"/>
    <lineage>
        <taxon>Bacteria</taxon>
        <taxon>Bacillati</taxon>
        <taxon>Actinomycetota</taxon>
        <taxon>Actinomycetes</taxon>
        <taxon>Streptosporangiales</taxon>
        <taxon>Thermomonosporaceae</taxon>
        <taxon>Actinomadura</taxon>
    </lineage>
</organism>
<feature type="region of interest" description="Disordered" evidence="1">
    <location>
        <begin position="196"/>
        <end position="215"/>
    </location>
</feature>
<feature type="non-terminal residue" evidence="2">
    <location>
        <position position="1"/>
    </location>
</feature>
<keyword evidence="3" id="KW-1185">Reference proteome</keyword>
<accession>A0A5S4G753</accession>
<evidence type="ECO:0000256" key="1">
    <source>
        <dbReference type="SAM" id="MobiDB-lite"/>
    </source>
</evidence>